<evidence type="ECO:0000256" key="1">
    <source>
        <dbReference type="ARBA" id="ARBA00004236"/>
    </source>
</evidence>
<dbReference type="AlphaFoldDB" id="A0A3S0P3M8"/>
<dbReference type="InterPro" id="IPR004089">
    <property type="entry name" value="MCPsignal_dom"/>
</dbReference>
<keyword evidence="4" id="KW-0145">Chemotaxis</keyword>
<feature type="transmembrane region" description="Helical" evidence="9">
    <location>
        <begin position="270"/>
        <end position="292"/>
    </location>
</feature>
<comment type="similarity">
    <text evidence="7">Belongs to the methyl-accepting chemotaxis (MCP) protein family.</text>
</comment>
<evidence type="ECO:0000313" key="13">
    <source>
        <dbReference type="Proteomes" id="UP000287910"/>
    </source>
</evidence>
<keyword evidence="9" id="KW-1133">Transmembrane helix</keyword>
<dbReference type="Pfam" id="PF00672">
    <property type="entry name" value="HAMP"/>
    <property type="match status" value="1"/>
</dbReference>
<evidence type="ECO:0000256" key="5">
    <source>
        <dbReference type="ARBA" id="ARBA00023136"/>
    </source>
</evidence>
<evidence type="ECO:0000256" key="7">
    <source>
        <dbReference type="ARBA" id="ARBA00029447"/>
    </source>
</evidence>
<evidence type="ECO:0000256" key="4">
    <source>
        <dbReference type="ARBA" id="ARBA00022500"/>
    </source>
</evidence>
<name>A0A3S0P3M8_9BACI</name>
<dbReference type="InterPro" id="IPR029150">
    <property type="entry name" value="dCache_3"/>
</dbReference>
<dbReference type="SUPFAM" id="SSF58104">
    <property type="entry name" value="Methyl-accepting chemotaxis protein (MCP) signaling domain"/>
    <property type="match status" value="1"/>
</dbReference>
<dbReference type="PANTHER" id="PTHR32089">
    <property type="entry name" value="METHYL-ACCEPTING CHEMOTAXIS PROTEIN MCPB"/>
    <property type="match status" value="1"/>
</dbReference>
<evidence type="ECO:0000259" key="11">
    <source>
        <dbReference type="PROSITE" id="PS50885"/>
    </source>
</evidence>
<dbReference type="RefSeq" id="WP_126659320.1">
    <property type="nucleotide sequence ID" value="NZ_RYYR01000014.1"/>
</dbReference>
<dbReference type="GO" id="GO:0007165">
    <property type="term" value="P:signal transduction"/>
    <property type="evidence" value="ECO:0007669"/>
    <property type="project" value="UniProtKB-KW"/>
</dbReference>
<protein>
    <submittedName>
        <fullName evidence="12">Methyl-accepting chemotaxis protein</fullName>
    </submittedName>
</protein>
<keyword evidence="6 8" id="KW-0807">Transducer</keyword>
<dbReference type="InterPro" id="IPR029151">
    <property type="entry name" value="Sensor-like_sf"/>
</dbReference>
<dbReference type="PROSITE" id="PS50885">
    <property type="entry name" value="HAMP"/>
    <property type="match status" value="1"/>
</dbReference>
<feature type="domain" description="HAMP" evidence="11">
    <location>
        <begin position="294"/>
        <end position="347"/>
    </location>
</feature>
<keyword evidence="5 9" id="KW-0472">Membrane</keyword>
<dbReference type="PROSITE" id="PS50111">
    <property type="entry name" value="CHEMOTAXIS_TRANSDUC_2"/>
    <property type="match status" value="1"/>
</dbReference>
<evidence type="ECO:0000256" key="3">
    <source>
        <dbReference type="ARBA" id="ARBA00022481"/>
    </source>
</evidence>
<dbReference type="CDD" id="cd06225">
    <property type="entry name" value="HAMP"/>
    <property type="match status" value="1"/>
</dbReference>
<dbReference type="Pfam" id="PF14827">
    <property type="entry name" value="dCache_3"/>
    <property type="match status" value="1"/>
</dbReference>
<dbReference type="SUPFAM" id="SSF103190">
    <property type="entry name" value="Sensory domain-like"/>
    <property type="match status" value="1"/>
</dbReference>
<dbReference type="Proteomes" id="UP000287910">
    <property type="component" value="Unassembled WGS sequence"/>
</dbReference>
<reference evidence="12 13" key="1">
    <citation type="submission" date="2018-12" db="EMBL/GenBank/DDBJ databases">
        <title>Lysinibacillus antri sp. nov., isolated from a cave soil.</title>
        <authorList>
            <person name="Narsing Rao M.P."/>
            <person name="Zhang H."/>
            <person name="Dong Z.-Y."/>
            <person name="Niu X.-K."/>
            <person name="Zhang K."/>
            <person name="Fang B.-Z."/>
            <person name="Kang Y.-Q."/>
            <person name="Xiao M."/>
            <person name="Li W.-J."/>
        </authorList>
    </citation>
    <scope>NUCLEOTIDE SEQUENCE [LARGE SCALE GENOMIC DNA]</scope>
    <source>
        <strain evidence="12 13">SYSU K30002</strain>
    </source>
</reference>
<evidence type="ECO:0000256" key="9">
    <source>
        <dbReference type="SAM" id="Phobius"/>
    </source>
</evidence>
<proteinExistence type="inferred from homology"/>
<dbReference type="SMART" id="SM00283">
    <property type="entry name" value="MA"/>
    <property type="match status" value="1"/>
</dbReference>
<dbReference type="GO" id="GO:0005886">
    <property type="term" value="C:plasma membrane"/>
    <property type="evidence" value="ECO:0007669"/>
    <property type="project" value="UniProtKB-SubCell"/>
</dbReference>
<dbReference type="GO" id="GO:0006935">
    <property type="term" value="P:chemotaxis"/>
    <property type="evidence" value="ECO:0007669"/>
    <property type="project" value="UniProtKB-KW"/>
</dbReference>
<dbReference type="Gene3D" id="1.10.8.500">
    <property type="entry name" value="HAMP domain in histidine kinase"/>
    <property type="match status" value="1"/>
</dbReference>
<keyword evidence="9" id="KW-0812">Transmembrane</keyword>
<evidence type="ECO:0000256" key="8">
    <source>
        <dbReference type="PROSITE-ProRule" id="PRU00284"/>
    </source>
</evidence>
<comment type="caution">
    <text evidence="12">The sequence shown here is derived from an EMBL/GenBank/DDBJ whole genome shotgun (WGS) entry which is preliminary data.</text>
</comment>
<dbReference type="PANTHER" id="PTHR32089:SF114">
    <property type="entry name" value="METHYL-ACCEPTING CHEMOTAXIS PROTEIN MCPB"/>
    <property type="match status" value="1"/>
</dbReference>
<dbReference type="InterPro" id="IPR003660">
    <property type="entry name" value="HAMP_dom"/>
</dbReference>
<evidence type="ECO:0000259" key="10">
    <source>
        <dbReference type="PROSITE" id="PS50111"/>
    </source>
</evidence>
<comment type="subcellular location">
    <subcellularLocation>
        <location evidence="1">Cell membrane</location>
    </subcellularLocation>
</comment>
<keyword evidence="13" id="KW-1185">Reference proteome</keyword>
<organism evidence="12 13">
    <name type="scientific">Lysinibacillus antri</name>
    <dbReference type="NCBI Taxonomy" id="2498145"/>
    <lineage>
        <taxon>Bacteria</taxon>
        <taxon>Bacillati</taxon>
        <taxon>Bacillota</taxon>
        <taxon>Bacilli</taxon>
        <taxon>Bacillales</taxon>
        <taxon>Bacillaceae</taxon>
        <taxon>Lysinibacillus</taxon>
    </lineage>
</organism>
<dbReference type="Gene3D" id="3.30.450.20">
    <property type="entry name" value="PAS domain"/>
    <property type="match status" value="1"/>
</dbReference>
<evidence type="ECO:0000256" key="2">
    <source>
        <dbReference type="ARBA" id="ARBA00022475"/>
    </source>
</evidence>
<accession>A0A3S0P3M8</accession>
<evidence type="ECO:0000313" key="12">
    <source>
        <dbReference type="EMBL" id="RUL51738.1"/>
    </source>
</evidence>
<dbReference type="Gene3D" id="1.10.287.950">
    <property type="entry name" value="Methyl-accepting chemotaxis protein"/>
    <property type="match status" value="1"/>
</dbReference>
<dbReference type="EMBL" id="RYYR01000014">
    <property type="protein sequence ID" value="RUL51738.1"/>
    <property type="molecule type" value="Genomic_DNA"/>
</dbReference>
<sequence length="652" mass="71549">MTSIKAKLISIFLTLSIIPLVIATSIIFFVTDKGLSFLIEDQQQKMIHNVQYELDTISKDLLAITSSYSKNAQIVSSFKTGSRSELLNTINPIFQRLQDEHQLTVFELGEVDGTVALRGHNPLEYGDNKSDVGAIQKALKGETLSGFEYGKSGLSVRAFSPIVENNKIIGTLQTSINSNFIEKLSSKLEGTIITLYNQDGSVMYSSATSDVKQLDSEVLTHIFKGNISTHQQDDTLESIVPLYDPTGAEVIGGIGINQNISVMSNVKQQILVVTTILVALTIIIVVISSILFSRSISKPIIQLADTMDELSNGNLQVNTYESTRKDEIGHLLNATHQMKTNIYTTIEKVADASKQVATQSNELKEAANEFNAGSQQIAFTMNEISAGADSQANNMTDLASMATDFSTSIQYTNNNGLEMNYLSNEVLEHTNTGKQLMHSSSKQMQKIDCIMIEAVNKMQNLEVQTKEISTLVTIIQDIANQTNLLALNAAIEAARAKEHGAGFSVVADEVRKLADQVSNSISNITHIVASIQHETKLVETSLKDGYSEIKLGNEQIQSTEQTFQQITHSISGMVEKIQFITHDLSENMERSKHMSVTIDDVASISEETAAAVEQTAATTQQFNSSIEEITKSTEELSILSDELNDLVQHFKL</sequence>
<evidence type="ECO:0000256" key="6">
    <source>
        <dbReference type="ARBA" id="ARBA00023224"/>
    </source>
</evidence>
<dbReference type="Pfam" id="PF00015">
    <property type="entry name" value="MCPsignal"/>
    <property type="match status" value="1"/>
</dbReference>
<keyword evidence="2" id="KW-1003">Cell membrane</keyword>
<feature type="domain" description="Methyl-accepting transducer" evidence="10">
    <location>
        <begin position="366"/>
        <end position="616"/>
    </location>
</feature>
<gene>
    <name evidence="12" type="ORF">EK386_11535</name>
</gene>
<dbReference type="SMART" id="SM00304">
    <property type="entry name" value="HAMP"/>
    <property type="match status" value="1"/>
</dbReference>
<keyword evidence="3" id="KW-0488">Methylation</keyword>